<evidence type="ECO:0000313" key="9">
    <source>
        <dbReference type="EMBL" id="RGE90110.1"/>
    </source>
</evidence>
<dbReference type="AlphaFoldDB" id="A0A3E3K677"/>
<dbReference type="EC" id="1.2.1.88" evidence="2"/>
<dbReference type="GO" id="GO:0004657">
    <property type="term" value="F:proline dehydrogenase activity"/>
    <property type="evidence" value="ECO:0007669"/>
    <property type="project" value="UniProtKB-ARBA"/>
</dbReference>
<dbReference type="NCBIfam" id="NF002852">
    <property type="entry name" value="PRK03137.1"/>
    <property type="match status" value="1"/>
</dbReference>
<evidence type="ECO:0000256" key="7">
    <source>
        <dbReference type="RuleBase" id="RU003345"/>
    </source>
</evidence>
<evidence type="ECO:0000259" key="8">
    <source>
        <dbReference type="Pfam" id="PF00171"/>
    </source>
</evidence>
<evidence type="ECO:0000256" key="1">
    <source>
        <dbReference type="ARBA" id="ARBA00004786"/>
    </source>
</evidence>
<dbReference type="PANTHER" id="PTHR42862:SF1">
    <property type="entry name" value="DELTA-1-PYRROLINE-5-CARBOXYLATE DEHYDROGENASE 2, ISOFORM A-RELATED"/>
    <property type="match status" value="1"/>
</dbReference>
<dbReference type="GO" id="GO:0003842">
    <property type="term" value="F:L-glutamate gamma-semialdehyde dehydrogenase activity"/>
    <property type="evidence" value="ECO:0007669"/>
    <property type="project" value="UniProtKB-EC"/>
</dbReference>
<keyword evidence="4" id="KW-0520">NAD</keyword>
<dbReference type="Gene3D" id="3.40.309.10">
    <property type="entry name" value="Aldehyde Dehydrogenase, Chain A, domain 2"/>
    <property type="match status" value="1"/>
</dbReference>
<dbReference type="FunFam" id="3.40.309.10:FF:000005">
    <property type="entry name" value="1-pyrroline-5-carboxylate dehydrogenase 1"/>
    <property type="match status" value="1"/>
</dbReference>
<dbReference type="InterPro" id="IPR005932">
    <property type="entry name" value="RocA"/>
</dbReference>
<dbReference type="InterPro" id="IPR029510">
    <property type="entry name" value="Ald_DH_CS_GLU"/>
</dbReference>
<dbReference type="InterPro" id="IPR050485">
    <property type="entry name" value="Proline_metab_enzyme"/>
</dbReference>
<protein>
    <recommendedName>
        <fullName evidence="2">L-glutamate gamma-semialdehyde dehydrogenase</fullName>
        <ecNumber evidence="2">1.2.1.88</ecNumber>
    </recommendedName>
</protein>
<dbReference type="InterPro" id="IPR016163">
    <property type="entry name" value="Ald_DH_C"/>
</dbReference>
<evidence type="ECO:0000256" key="2">
    <source>
        <dbReference type="ARBA" id="ARBA00012884"/>
    </source>
</evidence>
<feature type="domain" description="Aldehyde dehydrogenase" evidence="8">
    <location>
        <begin position="50"/>
        <end position="510"/>
    </location>
</feature>
<dbReference type="SUPFAM" id="SSF53720">
    <property type="entry name" value="ALDH-like"/>
    <property type="match status" value="1"/>
</dbReference>
<name>A0A3E3K677_9FIRM</name>
<dbReference type="InterPro" id="IPR015590">
    <property type="entry name" value="Aldehyde_DH_dom"/>
</dbReference>
<dbReference type="OrthoDB" id="9762913at2"/>
<dbReference type="InterPro" id="IPR016160">
    <property type="entry name" value="Ald_DH_CS_CYS"/>
</dbReference>
<evidence type="ECO:0000256" key="3">
    <source>
        <dbReference type="ARBA" id="ARBA00023002"/>
    </source>
</evidence>
<evidence type="ECO:0000256" key="5">
    <source>
        <dbReference type="ARBA" id="ARBA00048142"/>
    </source>
</evidence>
<evidence type="ECO:0000256" key="4">
    <source>
        <dbReference type="ARBA" id="ARBA00023027"/>
    </source>
</evidence>
<comment type="similarity">
    <text evidence="7">Belongs to the aldehyde dehydrogenase family.</text>
</comment>
<dbReference type="Proteomes" id="UP000261080">
    <property type="component" value="Unassembled WGS sequence"/>
</dbReference>
<comment type="caution">
    <text evidence="9">The sequence shown here is derived from an EMBL/GenBank/DDBJ whole genome shotgun (WGS) entry which is preliminary data.</text>
</comment>
<dbReference type="CDD" id="cd07124">
    <property type="entry name" value="ALDH_PutA-P5CDH-RocA"/>
    <property type="match status" value="1"/>
</dbReference>
<accession>A0A3E3K677</accession>
<organism evidence="9 10">
    <name type="scientific">Sellimonas intestinalis</name>
    <dbReference type="NCBI Taxonomy" id="1653434"/>
    <lineage>
        <taxon>Bacteria</taxon>
        <taxon>Bacillati</taxon>
        <taxon>Bacillota</taxon>
        <taxon>Clostridia</taxon>
        <taxon>Lachnospirales</taxon>
        <taxon>Lachnospiraceae</taxon>
        <taxon>Sellimonas</taxon>
    </lineage>
</organism>
<dbReference type="RefSeq" id="WP_024732469.1">
    <property type="nucleotide sequence ID" value="NZ_CALBAT010000002.1"/>
</dbReference>
<dbReference type="Pfam" id="PF00171">
    <property type="entry name" value="Aldedh"/>
    <property type="match status" value="1"/>
</dbReference>
<dbReference type="PANTHER" id="PTHR42862">
    <property type="entry name" value="DELTA-1-PYRROLINE-5-CARBOXYLATE DEHYDROGENASE 1, ISOFORM A-RELATED"/>
    <property type="match status" value="1"/>
</dbReference>
<dbReference type="EMBL" id="QVLX01000001">
    <property type="protein sequence ID" value="RGE90110.1"/>
    <property type="molecule type" value="Genomic_DNA"/>
</dbReference>
<comment type="catalytic activity">
    <reaction evidence="5">
        <text>L-glutamate 5-semialdehyde + NAD(+) + H2O = L-glutamate + NADH + 2 H(+)</text>
        <dbReference type="Rhea" id="RHEA:30235"/>
        <dbReference type="ChEBI" id="CHEBI:15377"/>
        <dbReference type="ChEBI" id="CHEBI:15378"/>
        <dbReference type="ChEBI" id="CHEBI:29985"/>
        <dbReference type="ChEBI" id="CHEBI:57540"/>
        <dbReference type="ChEBI" id="CHEBI:57945"/>
        <dbReference type="ChEBI" id="CHEBI:58066"/>
        <dbReference type="EC" id="1.2.1.88"/>
    </reaction>
</comment>
<reference evidence="9 10" key="1">
    <citation type="submission" date="2018-08" db="EMBL/GenBank/DDBJ databases">
        <title>A genome reference for cultivated species of the human gut microbiota.</title>
        <authorList>
            <person name="Zou Y."/>
            <person name="Xue W."/>
            <person name="Luo G."/>
        </authorList>
    </citation>
    <scope>NUCLEOTIDE SEQUENCE [LARGE SCALE GENOMIC DNA]</scope>
    <source>
        <strain evidence="9 10">AF37-2AT</strain>
    </source>
</reference>
<proteinExistence type="inferred from homology"/>
<dbReference type="InterPro" id="IPR016161">
    <property type="entry name" value="Ald_DH/histidinol_DH"/>
</dbReference>
<feature type="active site" evidence="6">
    <location>
        <position position="284"/>
    </location>
</feature>
<keyword evidence="3 7" id="KW-0560">Oxidoreductase</keyword>
<gene>
    <name evidence="9" type="ORF">DW016_02340</name>
</gene>
<evidence type="ECO:0000256" key="6">
    <source>
        <dbReference type="PROSITE-ProRule" id="PRU10007"/>
    </source>
</evidence>
<evidence type="ECO:0000313" key="10">
    <source>
        <dbReference type="Proteomes" id="UP000261080"/>
    </source>
</evidence>
<dbReference type="Gene3D" id="3.40.605.10">
    <property type="entry name" value="Aldehyde Dehydrogenase, Chain A, domain 1"/>
    <property type="match status" value="1"/>
</dbReference>
<dbReference type="GO" id="GO:0010133">
    <property type="term" value="P:L-proline catabolic process to L-glutamate"/>
    <property type="evidence" value="ECO:0007669"/>
    <property type="project" value="TreeGrafter"/>
</dbReference>
<dbReference type="PROSITE" id="PS00687">
    <property type="entry name" value="ALDEHYDE_DEHYDR_GLU"/>
    <property type="match status" value="1"/>
</dbReference>
<dbReference type="GO" id="GO:0009898">
    <property type="term" value="C:cytoplasmic side of plasma membrane"/>
    <property type="evidence" value="ECO:0007669"/>
    <property type="project" value="TreeGrafter"/>
</dbReference>
<comment type="pathway">
    <text evidence="1">Amino-acid degradation; L-proline degradation into L-glutamate; L-glutamate from L-proline: step 2/2.</text>
</comment>
<sequence>MLKGFQNSPELNFSIPEHKEAMLMAFKEVDQEKGQDYPLIIGGERIMTDKKIVSNAPSTKEVLGRVSSCDQLLADKAIRTAHDAFQTWSKTPVEERICCVRRLVDLMKKYRYLLDAWSIEESGKNWGEADGELCEALDFFNSYIMHMRELDQGLELVYTEESCKCIYIPIGVGVAVPPWNFPLSLLAGMVVSAVITGNTIVCKPSSDTPIVAYKFIELCEKAGFPAGVINFIPGSGSVIGDYIVQHPLTRFVNFTGSKEVGLRINQKAAQVSEGQIWIKRVVAEMGGKNAIIVDSSADLKRAAAGIANSAFSFQGQKCSACSRAVVLSDVYDVFVEEIIACAKVLKEHQGSGRDDFPMGPVINQSAFNRISGYIETARKEGMIAFGGNYDDSKGFYIEPTVVRDITKDAVIAKEEIFGPVLAVIRANSFDEALEIANSTEYGLTGSVYTEDRTHIQKAKAEFHVGNLYFNRKSTGAVVLQHPFGGFNMSGTDAKTGTKDYLTNFLNLKSVCEDLTY</sequence>
<dbReference type="InterPro" id="IPR016162">
    <property type="entry name" value="Ald_DH_N"/>
</dbReference>
<dbReference type="PROSITE" id="PS00070">
    <property type="entry name" value="ALDEHYDE_DEHYDR_CYS"/>
    <property type="match status" value="1"/>
</dbReference>
<dbReference type="GeneID" id="97192602"/>
<keyword evidence="10" id="KW-1185">Reference proteome</keyword>